<sequence>MTEADIPSLAHALGSDKSTHNTTLRIPWPYTETQARQFFNYTQRIANSDAAQLGARQYVIRLGSPDGPVVGGFGWEADEITRDHDTPKDATPCVEWTIGYWLVAAYRGQGILPALVQEGKKAAEADERVARMVITCFSDNPASKRVAEKAGFTLEGTMRRSTVKHGQVKDQLVFSWIPRVDKL</sequence>
<evidence type="ECO:0000313" key="3">
    <source>
        <dbReference type="Proteomes" id="UP000193411"/>
    </source>
</evidence>
<feature type="domain" description="N-acetyltransferase" evidence="1">
    <location>
        <begin position="1"/>
        <end position="153"/>
    </location>
</feature>
<dbReference type="AlphaFoldDB" id="A0A1Y2HM19"/>
<reference evidence="2 3" key="1">
    <citation type="submission" date="2016-07" db="EMBL/GenBank/DDBJ databases">
        <title>Pervasive Adenine N6-methylation of Active Genes in Fungi.</title>
        <authorList>
            <consortium name="DOE Joint Genome Institute"/>
            <person name="Mondo S.J."/>
            <person name="Dannebaum R.O."/>
            <person name="Kuo R.C."/>
            <person name="Labutti K."/>
            <person name="Haridas S."/>
            <person name="Kuo A."/>
            <person name="Salamov A."/>
            <person name="Ahrendt S.R."/>
            <person name="Lipzen A."/>
            <person name="Sullivan W."/>
            <person name="Andreopoulos W.B."/>
            <person name="Clum A."/>
            <person name="Lindquist E."/>
            <person name="Daum C."/>
            <person name="Ramamoorthy G.K."/>
            <person name="Gryganskyi A."/>
            <person name="Culley D."/>
            <person name="Magnuson J.K."/>
            <person name="James T.Y."/>
            <person name="O'Malley M.A."/>
            <person name="Stajich J.E."/>
            <person name="Spatafora J.W."/>
            <person name="Visel A."/>
            <person name="Grigoriev I.V."/>
        </authorList>
    </citation>
    <scope>NUCLEOTIDE SEQUENCE [LARGE SCALE GENOMIC DNA]</scope>
    <source>
        <strain evidence="2 3">PL171</strain>
    </source>
</reference>
<evidence type="ECO:0000313" key="2">
    <source>
        <dbReference type="EMBL" id="ORZ35609.1"/>
    </source>
</evidence>
<dbReference type="Proteomes" id="UP000193411">
    <property type="component" value="Unassembled WGS sequence"/>
</dbReference>
<evidence type="ECO:0000259" key="1">
    <source>
        <dbReference type="Pfam" id="PF13302"/>
    </source>
</evidence>
<protein>
    <submittedName>
        <fullName evidence="2">Acyl-CoA N-acyltransferase</fullName>
    </submittedName>
</protein>
<keyword evidence="3" id="KW-1185">Reference proteome</keyword>
<proteinExistence type="predicted"/>
<dbReference type="PANTHER" id="PTHR43441">
    <property type="entry name" value="RIBOSOMAL-PROTEIN-SERINE ACETYLTRANSFERASE"/>
    <property type="match status" value="1"/>
</dbReference>
<name>A0A1Y2HM19_9FUNG</name>
<dbReference type="SUPFAM" id="SSF55729">
    <property type="entry name" value="Acyl-CoA N-acyltransferases (Nat)"/>
    <property type="match status" value="1"/>
</dbReference>
<comment type="caution">
    <text evidence="2">The sequence shown here is derived from an EMBL/GenBank/DDBJ whole genome shotgun (WGS) entry which is preliminary data.</text>
</comment>
<keyword evidence="2" id="KW-0808">Transferase</keyword>
<organism evidence="2 3">
    <name type="scientific">Catenaria anguillulae PL171</name>
    <dbReference type="NCBI Taxonomy" id="765915"/>
    <lineage>
        <taxon>Eukaryota</taxon>
        <taxon>Fungi</taxon>
        <taxon>Fungi incertae sedis</taxon>
        <taxon>Blastocladiomycota</taxon>
        <taxon>Blastocladiomycetes</taxon>
        <taxon>Blastocladiales</taxon>
        <taxon>Catenariaceae</taxon>
        <taxon>Catenaria</taxon>
    </lineage>
</organism>
<dbReference type="GO" id="GO:0005737">
    <property type="term" value="C:cytoplasm"/>
    <property type="evidence" value="ECO:0007669"/>
    <property type="project" value="TreeGrafter"/>
</dbReference>
<dbReference type="InterPro" id="IPR051908">
    <property type="entry name" value="Ribosomal_N-acetyltransferase"/>
</dbReference>
<dbReference type="InterPro" id="IPR000182">
    <property type="entry name" value="GNAT_dom"/>
</dbReference>
<dbReference type="Pfam" id="PF13302">
    <property type="entry name" value="Acetyltransf_3"/>
    <property type="match status" value="1"/>
</dbReference>
<dbReference type="EMBL" id="MCFL01000021">
    <property type="protein sequence ID" value="ORZ35609.1"/>
    <property type="molecule type" value="Genomic_DNA"/>
</dbReference>
<dbReference type="OrthoDB" id="630895at2759"/>
<dbReference type="GO" id="GO:0008999">
    <property type="term" value="F:protein-N-terminal-alanine acetyltransferase activity"/>
    <property type="evidence" value="ECO:0007669"/>
    <property type="project" value="TreeGrafter"/>
</dbReference>
<accession>A0A1Y2HM19</accession>
<keyword evidence="2" id="KW-0012">Acyltransferase</keyword>
<dbReference type="PANTHER" id="PTHR43441:SF11">
    <property type="entry name" value="RIBOSOMAL-PROTEIN-SERINE ACETYLTRANSFERASE"/>
    <property type="match status" value="1"/>
</dbReference>
<gene>
    <name evidence="2" type="ORF">BCR44DRAFT_57277</name>
</gene>
<dbReference type="InterPro" id="IPR016181">
    <property type="entry name" value="Acyl_CoA_acyltransferase"/>
</dbReference>
<dbReference type="GO" id="GO:1990189">
    <property type="term" value="F:protein N-terminal-serine acetyltransferase activity"/>
    <property type="evidence" value="ECO:0007669"/>
    <property type="project" value="TreeGrafter"/>
</dbReference>
<dbReference type="Gene3D" id="3.40.630.30">
    <property type="match status" value="1"/>
</dbReference>